<protein>
    <submittedName>
        <fullName evidence="2">Uncharacterized protein</fullName>
    </submittedName>
</protein>
<evidence type="ECO:0000313" key="2">
    <source>
        <dbReference type="EMBL" id="SFF37788.1"/>
    </source>
</evidence>
<keyword evidence="1" id="KW-0472">Membrane</keyword>
<sequence length="45" mass="5094">MEKKSFNFLLTVVVLSMVALGTFKITKKINQSETPVQNTVNKTHK</sequence>
<dbReference type="EMBL" id="FONS01000011">
    <property type="protein sequence ID" value="SFF37788.1"/>
    <property type="molecule type" value="Genomic_DNA"/>
</dbReference>
<evidence type="ECO:0000256" key="1">
    <source>
        <dbReference type="SAM" id="Phobius"/>
    </source>
</evidence>
<name>A0A1I2I822_9SPHI</name>
<feature type="transmembrane region" description="Helical" evidence="1">
    <location>
        <begin position="6"/>
        <end position="23"/>
    </location>
</feature>
<organism evidence="2 3">
    <name type="scientific">Pedobacter antarcticus</name>
    <dbReference type="NCBI Taxonomy" id="34086"/>
    <lineage>
        <taxon>Bacteria</taxon>
        <taxon>Pseudomonadati</taxon>
        <taxon>Bacteroidota</taxon>
        <taxon>Sphingobacteriia</taxon>
        <taxon>Sphingobacteriales</taxon>
        <taxon>Sphingobacteriaceae</taxon>
        <taxon>Pedobacter</taxon>
    </lineage>
</organism>
<dbReference type="RefSeq" id="WP_157282810.1">
    <property type="nucleotide sequence ID" value="NZ_FNGZ01000017.1"/>
</dbReference>
<keyword evidence="1" id="KW-1133">Transmembrane helix</keyword>
<gene>
    <name evidence="2" type="ORF">SAMN03003324_03575</name>
</gene>
<reference evidence="2 3" key="1">
    <citation type="submission" date="2016-10" db="EMBL/GenBank/DDBJ databases">
        <authorList>
            <person name="de Groot N.N."/>
        </authorList>
    </citation>
    <scope>NUCLEOTIDE SEQUENCE [LARGE SCALE GENOMIC DNA]</scope>
    <source>
        <strain evidence="2 3">ATCC 51969</strain>
    </source>
</reference>
<dbReference type="Proteomes" id="UP000183129">
    <property type="component" value="Unassembled WGS sequence"/>
</dbReference>
<accession>A0A1I2I822</accession>
<keyword evidence="1" id="KW-0812">Transmembrane</keyword>
<proteinExistence type="predicted"/>
<evidence type="ECO:0000313" key="3">
    <source>
        <dbReference type="Proteomes" id="UP000183129"/>
    </source>
</evidence>
<dbReference type="AlphaFoldDB" id="A0A1I2I822"/>